<dbReference type="PANTHER" id="PTHR13264">
    <property type="entry name" value="GCIP-INTERACTING PROTEIN P29"/>
    <property type="match status" value="1"/>
</dbReference>
<dbReference type="GO" id="GO:0000398">
    <property type="term" value="P:mRNA splicing, via spliceosome"/>
    <property type="evidence" value="ECO:0007669"/>
    <property type="project" value="UniProtKB-UniRule"/>
</dbReference>
<dbReference type="EMBL" id="JAABOA010002676">
    <property type="protein sequence ID" value="KAF9579557.1"/>
    <property type="molecule type" value="Genomic_DNA"/>
</dbReference>
<comment type="subcellular location">
    <subcellularLocation>
        <location evidence="1 8">Nucleus</location>
    </subcellularLocation>
</comment>
<keyword evidence="6 8" id="KW-0508">mRNA splicing</keyword>
<feature type="compositionally biased region" description="Basic and acidic residues" evidence="9">
    <location>
        <begin position="192"/>
        <end position="220"/>
    </location>
</feature>
<feature type="compositionally biased region" description="Acidic residues" evidence="9">
    <location>
        <begin position="135"/>
        <end position="148"/>
    </location>
</feature>
<feature type="compositionally biased region" description="Low complexity" evidence="9">
    <location>
        <begin position="119"/>
        <end position="130"/>
    </location>
</feature>
<feature type="region of interest" description="Disordered" evidence="9">
    <location>
        <begin position="1"/>
        <end position="227"/>
    </location>
</feature>
<evidence type="ECO:0000256" key="7">
    <source>
        <dbReference type="ARBA" id="ARBA00023242"/>
    </source>
</evidence>
<keyword evidence="5 8" id="KW-0747">Spliceosome</keyword>
<evidence type="ECO:0000256" key="9">
    <source>
        <dbReference type="SAM" id="MobiDB-lite"/>
    </source>
</evidence>
<protein>
    <recommendedName>
        <fullName evidence="3 8">Pre-mRNA-splicing factor SYF2</fullName>
    </recommendedName>
</protein>
<comment type="function">
    <text evidence="8">Involved in pre-mRNA splicing.</text>
</comment>
<evidence type="ECO:0000256" key="6">
    <source>
        <dbReference type="ARBA" id="ARBA00023187"/>
    </source>
</evidence>
<feature type="compositionally biased region" description="Basic and acidic residues" evidence="9">
    <location>
        <begin position="20"/>
        <end position="38"/>
    </location>
</feature>
<keyword evidence="7 8" id="KW-0539">Nucleus</keyword>
<comment type="caution">
    <text evidence="10">The sequence shown here is derived from an EMBL/GenBank/DDBJ whole genome shotgun (WGS) entry which is preliminary data.</text>
</comment>
<accession>A0A9P6FQI8</accession>
<dbReference type="GO" id="GO:0071014">
    <property type="term" value="C:post-mRNA release spliceosomal complex"/>
    <property type="evidence" value="ECO:0007669"/>
    <property type="project" value="TreeGrafter"/>
</dbReference>
<comment type="subunit">
    <text evidence="8">May be part of a spliceosome complex.</text>
</comment>
<reference evidence="10" key="1">
    <citation type="journal article" date="2020" name="Fungal Divers.">
        <title>Resolving the Mortierellaceae phylogeny through synthesis of multi-gene phylogenetics and phylogenomics.</title>
        <authorList>
            <person name="Vandepol N."/>
            <person name="Liber J."/>
            <person name="Desiro A."/>
            <person name="Na H."/>
            <person name="Kennedy M."/>
            <person name="Barry K."/>
            <person name="Grigoriev I.V."/>
            <person name="Miller A.N."/>
            <person name="O'Donnell K."/>
            <person name="Stajich J.E."/>
            <person name="Bonito G."/>
        </authorList>
    </citation>
    <scope>NUCLEOTIDE SEQUENCE</scope>
    <source>
        <strain evidence="10">KOD1015</strain>
    </source>
</reference>
<name>A0A9P6FQI8_9FUNG</name>
<evidence type="ECO:0000256" key="1">
    <source>
        <dbReference type="ARBA" id="ARBA00004123"/>
    </source>
</evidence>
<evidence type="ECO:0000313" key="11">
    <source>
        <dbReference type="Proteomes" id="UP000780801"/>
    </source>
</evidence>
<sequence>MPPKKRASTRKTKAAVAAEAKAKTEAEEVANHEEKDPETAEDAPSTNTTNEGQDVAKAESTGTTTTVEASEEQPIESTRNAKPKRKSGGKRKASEIVETVEKEESQAIVQDSTEESASTTAPVEVVETATKGADQDQDQEMKEADEEKQEAPTKEASSSSGSASLTMAERLAKLKGLRQQMNASKAANRADLMAEHQRSKVNPREGLKKERAREEAEKLLGKQTMEEAGQDYERAQFWGYSAESVERWNEKEDAKRARMDNRFTDWEQVNHKKYLKQVDELKPNLSAYNAKKEASMSINEDGEMVVSSESGFYRDANSVAFLSDDKPNQLAVDRMAADVVKQMDARARFSKRKSNKDEGEVTYINDANQRFNQKISRFYDKHTKEIRDNFERGTAL</sequence>
<comment type="similarity">
    <text evidence="2 8">Belongs to the SYF2 family.</text>
</comment>
<feature type="compositionally biased region" description="Basic and acidic residues" evidence="9">
    <location>
        <begin position="92"/>
        <end position="105"/>
    </location>
</feature>
<evidence type="ECO:0000256" key="5">
    <source>
        <dbReference type="ARBA" id="ARBA00022728"/>
    </source>
</evidence>
<feature type="compositionally biased region" description="Basic residues" evidence="9">
    <location>
        <begin position="1"/>
        <end position="13"/>
    </location>
</feature>
<organism evidence="10 11">
    <name type="scientific">Lunasporangiospora selenospora</name>
    <dbReference type="NCBI Taxonomy" id="979761"/>
    <lineage>
        <taxon>Eukaryota</taxon>
        <taxon>Fungi</taxon>
        <taxon>Fungi incertae sedis</taxon>
        <taxon>Mucoromycota</taxon>
        <taxon>Mortierellomycotina</taxon>
        <taxon>Mortierellomycetes</taxon>
        <taxon>Mortierellales</taxon>
        <taxon>Mortierellaceae</taxon>
        <taxon>Lunasporangiospora</taxon>
    </lineage>
</organism>
<evidence type="ECO:0000313" key="10">
    <source>
        <dbReference type="EMBL" id="KAF9579557.1"/>
    </source>
</evidence>
<evidence type="ECO:0000256" key="2">
    <source>
        <dbReference type="ARBA" id="ARBA00010028"/>
    </source>
</evidence>
<dbReference type="InterPro" id="IPR013260">
    <property type="entry name" value="mRNA_splic_SYF2"/>
</dbReference>
<keyword evidence="11" id="KW-1185">Reference proteome</keyword>
<dbReference type="GO" id="GO:0000974">
    <property type="term" value="C:Prp19 complex"/>
    <property type="evidence" value="ECO:0007669"/>
    <property type="project" value="TreeGrafter"/>
</dbReference>
<evidence type="ECO:0000256" key="3">
    <source>
        <dbReference type="ARBA" id="ARBA00014745"/>
    </source>
</evidence>
<dbReference type="PANTHER" id="PTHR13264:SF5">
    <property type="entry name" value="PRE-MRNA-SPLICING FACTOR SYF2"/>
    <property type="match status" value="1"/>
</dbReference>
<dbReference type="GO" id="GO:0071013">
    <property type="term" value="C:catalytic step 2 spliceosome"/>
    <property type="evidence" value="ECO:0007669"/>
    <property type="project" value="TreeGrafter"/>
</dbReference>
<dbReference type="AlphaFoldDB" id="A0A9P6FQI8"/>
<evidence type="ECO:0000256" key="8">
    <source>
        <dbReference type="RuleBase" id="RU367148"/>
    </source>
</evidence>
<dbReference type="Pfam" id="PF08231">
    <property type="entry name" value="SYF2"/>
    <property type="match status" value="1"/>
</dbReference>
<gene>
    <name evidence="10" type="ORF">BGW38_004137</name>
</gene>
<dbReference type="OrthoDB" id="199717at2759"/>
<proteinExistence type="inferred from homology"/>
<feature type="compositionally biased region" description="Polar residues" evidence="9">
    <location>
        <begin position="107"/>
        <end position="118"/>
    </location>
</feature>
<dbReference type="Proteomes" id="UP000780801">
    <property type="component" value="Unassembled WGS sequence"/>
</dbReference>
<evidence type="ECO:0000256" key="4">
    <source>
        <dbReference type="ARBA" id="ARBA00022664"/>
    </source>
</evidence>
<feature type="compositionally biased region" description="Basic residues" evidence="9">
    <location>
        <begin position="81"/>
        <end position="91"/>
    </location>
</feature>
<keyword evidence="4 8" id="KW-0507">mRNA processing</keyword>